<feature type="signal peptide" evidence="1">
    <location>
        <begin position="1"/>
        <end position="19"/>
    </location>
</feature>
<accession>A0A074JWZ0</accession>
<evidence type="ECO:0000313" key="3">
    <source>
        <dbReference type="Proteomes" id="UP000027471"/>
    </source>
</evidence>
<dbReference type="Proteomes" id="UP000027471">
    <property type="component" value="Unassembled WGS sequence"/>
</dbReference>
<keyword evidence="3" id="KW-1185">Reference proteome</keyword>
<sequence length="105" mass="11342">MSRSSLFLCLFLIGCGASPAPQFFGAIRHDMMLEGIDFTVFVKADKAEVIRLGYLSRRERDRVPALMVRAAEAASGCKVAGPAGGLYKSPSLPGDTGEQRFQLDC</sequence>
<organism evidence="2 3">
    <name type="scientific">Thioclava indica</name>
    <dbReference type="NCBI Taxonomy" id="1353528"/>
    <lineage>
        <taxon>Bacteria</taxon>
        <taxon>Pseudomonadati</taxon>
        <taxon>Pseudomonadota</taxon>
        <taxon>Alphaproteobacteria</taxon>
        <taxon>Rhodobacterales</taxon>
        <taxon>Paracoccaceae</taxon>
        <taxon>Thioclava</taxon>
    </lineage>
</organism>
<evidence type="ECO:0008006" key="4">
    <source>
        <dbReference type="Google" id="ProtNLM"/>
    </source>
</evidence>
<feature type="chain" id="PRO_5001696759" description="Lipoprotein" evidence="1">
    <location>
        <begin position="20"/>
        <end position="105"/>
    </location>
</feature>
<dbReference type="AlphaFoldDB" id="A0A074JWZ0"/>
<gene>
    <name evidence="2" type="ORF">DT23_11465</name>
</gene>
<dbReference type="OrthoDB" id="7859824at2"/>
<dbReference type="eggNOG" id="ENOG5032ZHS">
    <property type="taxonomic scope" value="Bacteria"/>
</dbReference>
<evidence type="ECO:0000256" key="1">
    <source>
        <dbReference type="SAM" id="SignalP"/>
    </source>
</evidence>
<comment type="caution">
    <text evidence="2">The sequence shown here is derived from an EMBL/GenBank/DDBJ whole genome shotgun (WGS) entry which is preliminary data.</text>
</comment>
<reference evidence="2 3" key="1">
    <citation type="journal article" date="2015" name="Antonie Van Leeuwenhoek">
        <title>Thioclava indica sp. nov., isolated from surface seawater of the Indian Ocean.</title>
        <authorList>
            <person name="Liu Y."/>
            <person name="Lai Q."/>
            <person name="Du J."/>
            <person name="Xu H."/>
            <person name="Jiang L."/>
            <person name="Shao Z."/>
        </authorList>
    </citation>
    <scope>NUCLEOTIDE SEQUENCE [LARGE SCALE GENOMIC DNA]</scope>
    <source>
        <strain evidence="2 3">DT23-4</strain>
    </source>
</reference>
<evidence type="ECO:0000313" key="2">
    <source>
        <dbReference type="EMBL" id="KEO60999.1"/>
    </source>
</evidence>
<protein>
    <recommendedName>
        <fullName evidence="4">Lipoprotein</fullName>
    </recommendedName>
</protein>
<dbReference type="RefSeq" id="WP_038128658.1">
    <property type="nucleotide sequence ID" value="NZ_AUNB01000012.1"/>
</dbReference>
<proteinExistence type="predicted"/>
<dbReference type="PROSITE" id="PS51257">
    <property type="entry name" value="PROKAR_LIPOPROTEIN"/>
    <property type="match status" value="1"/>
</dbReference>
<dbReference type="EMBL" id="AUNB01000012">
    <property type="protein sequence ID" value="KEO60999.1"/>
    <property type="molecule type" value="Genomic_DNA"/>
</dbReference>
<keyword evidence="1" id="KW-0732">Signal</keyword>
<dbReference type="STRING" id="1353528.DT23_11465"/>
<name>A0A074JWZ0_9RHOB</name>